<evidence type="ECO:0000259" key="1">
    <source>
        <dbReference type="Pfam" id="PF12867"/>
    </source>
</evidence>
<protein>
    <submittedName>
        <fullName evidence="2">DinB family protein</fullName>
    </submittedName>
</protein>
<evidence type="ECO:0000313" key="3">
    <source>
        <dbReference type="Proteomes" id="UP000702544"/>
    </source>
</evidence>
<evidence type="ECO:0000313" key="2">
    <source>
        <dbReference type="EMBL" id="NIR76674.1"/>
    </source>
</evidence>
<name>A0AAE4ZAF7_9BACT</name>
<organism evidence="2 3">
    <name type="scientific">Candidatus Kutchimonas denitrificans</name>
    <dbReference type="NCBI Taxonomy" id="3056748"/>
    <lineage>
        <taxon>Bacteria</taxon>
        <taxon>Pseudomonadati</taxon>
        <taxon>Gemmatimonadota</taxon>
        <taxon>Gemmatimonadia</taxon>
        <taxon>Candidatus Palauibacterales</taxon>
        <taxon>Candidatus Palauibacteraceae</taxon>
        <taxon>Candidatus Kutchimonas</taxon>
    </lineage>
</organism>
<feature type="domain" description="DinB-like" evidence="1">
    <location>
        <begin position="18"/>
        <end position="148"/>
    </location>
</feature>
<proteinExistence type="predicted"/>
<accession>A0AAE4ZAF7</accession>
<dbReference type="EMBL" id="JAACAK010000141">
    <property type="protein sequence ID" value="NIR76674.1"/>
    <property type="molecule type" value="Genomic_DNA"/>
</dbReference>
<dbReference type="Proteomes" id="UP000702544">
    <property type="component" value="Unassembled WGS sequence"/>
</dbReference>
<sequence>MELRQTLIDISNDARGWLEAWTRDFNESQAKNSGDTKTNPIAWQLGHIASAEDDVYRLFTGESGVVPEEVRAVCATGCPPPTDATNYPPLPDLWGLLDRTHEQLLSLVEAADDADLDRSPLEESRFFRSLGQAIYEIALHENYHVGEIGALRKALGMKPIG</sequence>
<gene>
    <name evidence="2" type="ORF">GWO12_16465</name>
</gene>
<dbReference type="InterPro" id="IPR024775">
    <property type="entry name" value="DinB-like"/>
</dbReference>
<dbReference type="AlphaFoldDB" id="A0AAE4ZAF7"/>
<dbReference type="SUPFAM" id="SSF109854">
    <property type="entry name" value="DinB/YfiT-like putative metalloenzymes"/>
    <property type="match status" value="1"/>
</dbReference>
<dbReference type="Pfam" id="PF12867">
    <property type="entry name" value="DinB_2"/>
    <property type="match status" value="1"/>
</dbReference>
<reference evidence="2 3" key="1">
    <citation type="submission" date="2020-01" db="EMBL/GenBank/DDBJ databases">
        <title>Genomes assembled from Gulf of Kutch pelagic sediment metagenomes.</title>
        <authorList>
            <person name="Chandrashekar M."/>
            <person name="Mahajan M.S."/>
            <person name="Dave K.J."/>
            <person name="Vatsa P."/>
            <person name="Nathani N.M."/>
        </authorList>
    </citation>
    <scope>NUCLEOTIDE SEQUENCE [LARGE SCALE GENOMIC DNA]</scope>
    <source>
        <strain evidence="2">KS3-K002</strain>
    </source>
</reference>
<comment type="caution">
    <text evidence="2">The sequence shown here is derived from an EMBL/GenBank/DDBJ whole genome shotgun (WGS) entry which is preliminary data.</text>
</comment>
<dbReference type="Gene3D" id="1.20.120.450">
    <property type="entry name" value="dinb family like domain"/>
    <property type="match status" value="1"/>
</dbReference>
<dbReference type="InterPro" id="IPR034660">
    <property type="entry name" value="DinB/YfiT-like"/>
</dbReference>